<feature type="domain" description="CzcB-like barrel-sandwich hybrid" evidence="4">
    <location>
        <begin position="67"/>
        <end position="273"/>
    </location>
</feature>
<dbReference type="AlphaFoldDB" id="E9SBM7"/>
<dbReference type="SUPFAM" id="SSF111369">
    <property type="entry name" value="HlyD-like secretion proteins"/>
    <property type="match status" value="2"/>
</dbReference>
<evidence type="ECO:0000256" key="2">
    <source>
        <dbReference type="ARBA" id="ARBA00023054"/>
    </source>
</evidence>
<keyword evidence="7" id="KW-1185">Reference proteome</keyword>
<dbReference type="RefSeq" id="WP_002848989.1">
    <property type="nucleotide sequence ID" value="NZ_ADKM02000069.1"/>
</dbReference>
<dbReference type="Gene3D" id="2.40.50.100">
    <property type="match status" value="1"/>
</dbReference>
<keyword evidence="2" id="KW-0175">Coiled coil</keyword>
<sequence length="463" mass="50217">MAVKKKAIIIPLVALLVVGGGAYGISNMAKSANEAMKANMRYTVVPAGQNDLSETISTTGSVIGNGTVDVTTKLSATVSEVKVSLGDVVKEGDLLCVFDSTELKEEYDDLKKQLDNSDKKTQSGHDKNARDLESAKNKKQTALDRAQRAIDKAIKERDDAYEKYNKLVGEFNAAIDAGDELYDYDTVNATLEQMKPTLTTLDDAVTAAQEAYNDTSAQYDDTIQGIQDIIDAEAYDSTDSIQKQMDKIQEQIDQCEVYAPQSGIITVLNVNEGSLPSAPTLMTIVNTDQTVIELTVRETDITKISEGMRAIVTSKVLPDEEFPAKITRIVNVVSTDTTAAEPTSGYKVEVTLDQPNDKLLIGMSATVDVVIKDIGEKLSIPYTGIIEEEDGSKYVFVATEADDEKGGYEVSKKKVVTGEEADFYVEVTGGEVKSGDLIVEQPSEDGLDPVEEGARIQVNEEKK</sequence>
<name>E9SBM7_RUMAL</name>
<evidence type="ECO:0000259" key="4">
    <source>
        <dbReference type="Pfam" id="PF25973"/>
    </source>
</evidence>
<evidence type="ECO:0000256" key="1">
    <source>
        <dbReference type="ARBA" id="ARBA00004196"/>
    </source>
</evidence>
<dbReference type="EMBL" id="ADKM02000069">
    <property type="protein sequence ID" value="EGC03352.1"/>
    <property type="molecule type" value="Genomic_DNA"/>
</dbReference>
<protein>
    <submittedName>
        <fullName evidence="6">Efflux transporter, RND family, MFP subunit</fullName>
    </submittedName>
</protein>
<feature type="compositionally biased region" description="Basic and acidic residues" evidence="3">
    <location>
        <begin position="452"/>
        <end position="463"/>
    </location>
</feature>
<evidence type="ECO:0000256" key="3">
    <source>
        <dbReference type="SAM" id="MobiDB-lite"/>
    </source>
</evidence>
<feature type="region of interest" description="Disordered" evidence="3">
    <location>
        <begin position="439"/>
        <end position="463"/>
    </location>
</feature>
<feature type="domain" description="YknX-like beta-barrel" evidence="5">
    <location>
        <begin position="291"/>
        <end position="369"/>
    </location>
</feature>
<gene>
    <name evidence="6" type="ORF">CUS_5506</name>
</gene>
<evidence type="ECO:0000313" key="7">
    <source>
        <dbReference type="Proteomes" id="UP000004259"/>
    </source>
</evidence>
<comment type="caution">
    <text evidence="6">The sequence shown here is derived from an EMBL/GenBank/DDBJ whole genome shotgun (WGS) entry which is preliminary data.</text>
</comment>
<feature type="region of interest" description="Disordered" evidence="3">
    <location>
        <begin position="114"/>
        <end position="141"/>
    </location>
</feature>
<dbReference type="InterPro" id="IPR058647">
    <property type="entry name" value="BSH_CzcB-like"/>
</dbReference>
<dbReference type="STRING" id="246199.CUS_5506"/>
<reference evidence="6 7" key="1">
    <citation type="submission" date="2011-02" db="EMBL/GenBank/DDBJ databases">
        <authorList>
            <person name="Nelson K.E."/>
            <person name="Sutton G."/>
            <person name="Torralba M."/>
            <person name="Durkin S."/>
            <person name="Harkins D."/>
            <person name="Montgomery R."/>
            <person name="Ziemer C."/>
            <person name="Klaassens E."/>
            <person name="Ocuiv P."/>
            <person name="Morrison M."/>
        </authorList>
    </citation>
    <scope>NUCLEOTIDE SEQUENCE [LARGE SCALE GENOMIC DNA]</scope>
    <source>
        <strain evidence="6 7">8</strain>
    </source>
</reference>
<organism evidence="6 7">
    <name type="scientific">Ruminococcus albus 8</name>
    <dbReference type="NCBI Taxonomy" id="246199"/>
    <lineage>
        <taxon>Bacteria</taxon>
        <taxon>Bacillati</taxon>
        <taxon>Bacillota</taxon>
        <taxon>Clostridia</taxon>
        <taxon>Eubacteriales</taxon>
        <taxon>Oscillospiraceae</taxon>
        <taxon>Ruminococcus</taxon>
    </lineage>
</organism>
<dbReference type="Gene3D" id="1.20.5.300">
    <property type="match status" value="1"/>
</dbReference>
<feature type="compositionally biased region" description="Acidic residues" evidence="3">
    <location>
        <begin position="442"/>
        <end position="451"/>
    </location>
</feature>
<dbReference type="Gene3D" id="2.40.30.170">
    <property type="match status" value="1"/>
</dbReference>
<dbReference type="PANTHER" id="PTHR32347:SF14">
    <property type="entry name" value="EFFLUX SYSTEM COMPONENT YKNX-RELATED"/>
    <property type="match status" value="1"/>
</dbReference>
<dbReference type="eggNOG" id="COG0845">
    <property type="taxonomic scope" value="Bacteria"/>
</dbReference>
<dbReference type="InterPro" id="IPR058636">
    <property type="entry name" value="Beta-barrel_YknX"/>
</dbReference>
<dbReference type="InterPro" id="IPR050465">
    <property type="entry name" value="UPF0194_transport"/>
</dbReference>
<proteinExistence type="predicted"/>
<comment type="subcellular location">
    <subcellularLocation>
        <location evidence="1">Cell envelope</location>
    </subcellularLocation>
</comment>
<evidence type="ECO:0000259" key="5">
    <source>
        <dbReference type="Pfam" id="PF25990"/>
    </source>
</evidence>
<dbReference type="GO" id="GO:0030313">
    <property type="term" value="C:cell envelope"/>
    <property type="evidence" value="ECO:0007669"/>
    <property type="project" value="UniProtKB-SubCell"/>
</dbReference>
<accession>E9SBM7</accession>
<dbReference type="Proteomes" id="UP000004259">
    <property type="component" value="Unassembled WGS sequence"/>
</dbReference>
<evidence type="ECO:0000313" key="6">
    <source>
        <dbReference type="EMBL" id="EGC03352.1"/>
    </source>
</evidence>
<dbReference type="PANTHER" id="PTHR32347">
    <property type="entry name" value="EFFLUX SYSTEM COMPONENT YKNX-RELATED"/>
    <property type="match status" value="1"/>
</dbReference>
<dbReference type="Pfam" id="PF25990">
    <property type="entry name" value="Beta-barrel_YknX"/>
    <property type="match status" value="1"/>
</dbReference>
<dbReference type="OrthoDB" id="1653022at2"/>
<dbReference type="Pfam" id="PF25973">
    <property type="entry name" value="BSH_CzcB"/>
    <property type="match status" value="1"/>
</dbReference>